<dbReference type="Proteomes" id="UP001303046">
    <property type="component" value="Unassembled WGS sequence"/>
</dbReference>
<protein>
    <submittedName>
        <fullName evidence="1">Uncharacterized protein</fullName>
    </submittedName>
</protein>
<gene>
    <name evidence="1" type="primary">Necator_chrI.g1478</name>
    <name evidence="1" type="ORF">RB195_005352</name>
</gene>
<dbReference type="EMBL" id="JAVFWL010000001">
    <property type="protein sequence ID" value="KAK6727609.1"/>
    <property type="molecule type" value="Genomic_DNA"/>
</dbReference>
<proteinExistence type="predicted"/>
<organism evidence="1 2">
    <name type="scientific">Necator americanus</name>
    <name type="common">Human hookworm</name>
    <dbReference type="NCBI Taxonomy" id="51031"/>
    <lineage>
        <taxon>Eukaryota</taxon>
        <taxon>Metazoa</taxon>
        <taxon>Ecdysozoa</taxon>
        <taxon>Nematoda</taxon>
        <taxon>Chromadorea</taxon>
        <taxon>Rhabditida</taxon>
        <taxon>Rhabditina</taxon>
        <taxon>Rhabditomorpha</taxon>
        <taxon>Strongyloidea</taxon>
        <taxon>Ancylostomatidae</taxon>
        <taxon>Bunostominae</taxon>
        <taxon>Necator</taxon>
    </lineage>
</organism>
<sequence length="77" mass="8847">MNFTTLLALLLSLLAVGAFNVDFPQYYGGYGQIRRDGEEQYAKRAMPMKFRRSPLEGFEEFSSMMRSIDGIQKPRFG</sequence>
<evidence type="ECO:0000313" key="1">
    <source>
        <dbReference type="EMBL" id="KAK6727609.1"/>
    </source>
</evidence>
<dbReference type="CTD" id="25340991"/>
<name>A0ABR1BMD6_NECAM</name>
<dbReference type="KEGG" id="nai:NECAME_00947"/>
<comment type="caution">
    <text evidence="1">The sequence shown here is derived from an EMBL/GenBank/DDBJ whole genome shotgun (WGS) entry which is preliminary data.</text>
</comment>
<reference evidence="1 2" key="1">
    <citation type="submission" date="2023-08" db="EMBL/GenBank/DDBJ databases">
        <title>A Necator americanus chromosomal reference genome.</title>
        <authorList>
            <person name="Ilik V."/>
            <person name="Petrzelkova K.J."/>
            <person name="Pardy F."/>
            <person name="Fuh T."/>
            <person name="Niatou-Singa F.S."/>
            <person name="Gouil Q."/>
            <person name="Baker L."/>
            <person name="Ritchie M.E."/>
            <person name="Jex A.R."/>
            <person name="Gazzola D."/>
            <person name="Li H."/>
            <person name="Toshio Fujiwara R."/>
            <person name="Zhan B."/>
            <person name="Aroian R.V."/>
            <person name="Pafco B."/>
            <person name="Schwarz E.M."/>
        </authorList>
    </citation>
    <scope>NUCLEOTIDE SEQUENCE [LARGE SCALE GENOMIC DNA]</scope>
    <source>
        <strain evidence="1 2">Aroian</strain>
        <tissue evidence="1">Whole animal</tissue>
    </source>
</reference>
<evidence type="ECO:0000313" key="2">
    <source>
        <dbReference type="Proteomes" id="UP001303046"/>
    </source>
</evidence>
<accession>A0ABR1BMD6</accession>
<keyword evidence="2" id="KW-1185">Reference proteome</keyword>